<sequence>MAKEAGKVISLREEIGQARSLDDRIADAFDSEMTAAALAELLREVEETSEAAKAESKAAGTLALDPRLRPADVADARQTMQDADFRSTRLDVAAEQLTTLHEAAQRREAAAARAAEYVAAKAERDQLVKDLAAYETHAAAIVDLLERVSRNQSRLKKANAARDAEEWIFSAEMIARGAEREFGITIDTRLPDLCRAVKLPRFKKDPDSIHGYVWPPKSAL</sequence>
<dbReference type="AlphaFoldDB" id="A0A7W7YT75"/>
<dbReference type="Proteomes" id="UP000535406">
    <property type="component" value="Unassembled WGS sequence"/>
</dbReference>
<comment type="caution">
    <text evidence="1">The sequence shown here is derived from an EMBL/GenBank/DDBJ whole genome shotgun (WGS) entry which is preliminary data.</text>
</comment>
<organism evidence="1 2">
    <name type="scientific">Shinella fusca</name>
    <dbReference type="NCBI Taxonomy" id="544480"/>
    <lineage>
        <taxon>Bacteria</taxon>
        <taxon>Pseudomonadati</taxon>
        <taxon>Pseudomonadota</taxon>
        <taxon>Alphaproteobacteria</taxon>
        <taxon>Hyphomicrobiales</taxon>
        <taxon>Rhizobiaceae</taxon>
        <taxon>Shinella</taxon>
    </lineage>
</organism>
<proteinExistence type="predicted"/>
<evidence type="ECO:0000313" key="1">
    <source>
        <dbReference type="EMBL" id="MBB5041891.1"/>
    </source>
</evidence>
<dbReference type="RefSeq" id="WP_184141982.1">
    <property type="nucleotide sequence ID" value="NZ_JACHIK010000003.1"/>
</dbReference>
<evidence type="ECO:0000313" key="2">
    <source>
        <dbReference type="Proteomes" id="UP000535406"/>
    </source>
</evidence>
<accession>A0A7W7YT75</accession>
<reference evidence="1 2" key="1">
    <citation type="submission" date="2020-08" db="EMBL/GenBank/DDBJ databases">
        <title>Genomic Encyclopedia of Type Strains, Phase IV (KMG-IV): sequencing the most valuable type-strain genomes for metagenomic binning, comparative biology and taxonomic classification.</title>
        <authorList>
            <person name="Goeker M."/>
        </authorList>
    </citation>
    <scope>NUCLEOTIDE SEQUENCE [LARGE SCALE GENOMIC DNA]</scope>
    <source>
        <strain evidence="1 2">DSM 21319</strain>
    </source>
</reference>
<name>A0A7W7YT75_9HYPH</name>
<keyword evidence="2" id="KW-1185">Reference proteome</keyword>
<dbReference type="EMBL" id="JACHIK010000003">
    <property type="protein sequence ID" value="MBB5041891.1"/>
    <property type="molecule type" value="Genomic_DNA"/>
</dbReference>
<gene>
    <name evidence="1" type="ORF">HNQ66_001274</name>
</gene>
<protein>
    <submittedName>
        <fullName evidence="1">Uncharacterized protein</fullName>
    </submittedName>
</protein>